<protein>
    <submittedName>
        <fullName evidence="1">Spo0E like sporulation regulatory protein</fullName>
    </submittedName>
</protein>
<dbReference type="GO" id="GO:0046983">
    <property type="term" value="F:protein dimerization activity"/>
    <property type="evidence" value="ECO:0007669"/>
    <property type="project" value="InterPro"/>
</dbReference>
<dbReference type="InterPro" id="IPR036638">
    <property type="entry name" value="HLH_DNA-bd_sf"/>
</dbReference>
<sequence>MDQKRQLIQDIERYRNLLNEKSKTTSLISKEMLEYSHKLDQLLNEYDYLVSRNKWHKEKTNI</sequence>
<dbReference type="SUPFAM" id="SSF140500">
    <property type="entry name" value="BAS1536-like"/>
    <property type="match status" value="1"/>
</dbReference>
<dbReference type="Gene3D" id="4.10.280.10">
    <property type="entry name" value="Helix-loop-helix DNA-binding domain"/>
    <property type="match status" value="1"/>
</dbReference>
<dbReference type="KEGG" id="bkw:BkAM31D_01025"/>
<dbReference type="InterPro" id="IPR037208">
    <property type="entry name" value="Spo0E-like_sf"/>
</dbReference>
<evidence type="ECO:0000313" key="1">
    <source>
        <dbReference type="EMBL" id="ARK28561.1"/>
    </source>
</evidence>
<dbReference type="STRING" id="199441.BkAM31D_01025"/>
<dbReference type="InterPro" id="IPR018540">
    <property type="entry name" value="Spo0E-like"/>
</dbReference>
<keyword evidence="2" id="KW-1185">Reference proteome</keyword>
<dbReference type="Proteomes" id="UP000193006">
    <property type="component" value="Chromosome"/>
</dbReference>
<proteinExistence type="predicted"/>
<accession>A0A1X9MAF7</accession>
<dbReference type="RefSeq" id="WP_066159279.1">
    <property type="nucleotide sequence ID" value="NZ_CP020814.1"/>
</dbReference>
<name>A0A1X9MAF7_9BACI</name>
<evidence type="ECO:0000313" key="2">
    <source>
        <dbReference type="Proteomes" id="UP000193006"/>
    </source>
</evidence>
<organism evidence="1 2">
    <name type="scientific">Halalkalibacter krulwichiae</name>
    <dbReference type="NCBI Taxonomy" id="199441"/>
    <lineage>
        <taxon>Bacteria</taxon>
        <taxon>Bacillati</taxon>
        <taxon>Bacillota</taxon>
        <taxon>Bacilli</taxon>
        <taxon>Bacillales</taxon>
        <taxon>Bacillaceae</taxon>
        <taxon>Halalkalibacter</taxon>
    </lineage>
</organism>
<reference evidence="1 2" key="1">
    <citation type="submission" date="2017-04" db="EMBL/GenBank/DDBJ databases">
        <title>Bacillus krulwichiae AM31D Genome sequencing and assembly.</title>
        <authorList>
            <person name="Krulwich T.A."/>
            <person name="Anastor L."/>
            <person name="Ehrlich R."/>
            <person name="Ehrlich G.D."/>
            <person name="Janto B."/>
        </authorList>
    </citation>
    <scope>NUCLEOTIDE SEQUENCE [LARGE SCALE GENOMIC DNA]</scope>
    <source>
        <strain evidence="1 2">AM31D</strain>
    </source>
</reference>
<dbReference type="Pfam" id="PF09388">
    <property type="entry name" value="SpoOE-like"/>
    <property type="match status" value="1"/>
</dbReference>
<gene>
    <name evidence="1" type="ORF">BkAM31D_01025</name>
</gene>
<dbReference type="EMBL" id="CP020814">
    <property type="protein sequence ID" value="ARK28561.1"/>
    <property type="molecule type" value="Genomic_DNA"/>
</dbReference>
<dbReference type="AlphaFoldDB" id="A0A1X9MAF7"/>
<dbReference type="GO" id="GO:0043937">
    <property type="term" value="P:regulation of sporulation"/>
    <property type="evidence" value="ECO:0007669"/>
    <property type="project" value="InterPro"/>
</dbReference>